<dbReference type="InterPro" id="IPR040807">
    <property type="entry name" value="DUF5522"/>
</dbReference>
<dbReference type="Pfam" id="PF17653">
    <property type="entry name" value="DUF5522"/>
    <property type="match status" value="1"/>
</dbReference>
<evidence type="ECO:0000313" key="2">
    <source>
        <dbReference type="EMBL" id="GIF61348.1"/>
    </source>
</evidence>
<sequence>MVTSSNGERKPLAGRPLRQPHDSRMPDDPAYQQEIIQAHDDALAGGGAGYLDPRTGLFVLSARFLAARGTCCGRGCRHCPYVK</sequence>
<gene>
    <name evidence="2" type="ORF">Air01nite_74430</name>
</gene>
<keyword evidence="3" id="KW-1185">Reference proteome</keyword>
<dbReference type="EMBL" id="BONC01000101">
    <property type="protein sequence ID" value="GIF61348.1"/>
    <property type="molecule type" value="Genomic_DNA"/>
</dbReference>
<comment type="caution">
    <text evidence="2">The sequence shown here is derived from an EMBL/GenBank/DDBJ whole genome shotgun (WGS) entry which is preliminary data.</text>
</comment>
<reference evidence="2 3" key="1">
    <citation type="submission" date="2021-01" db="EMBL/GenBank/DDBJ databases">
        <title>Whole genome shotgun sequence of Asanoa iriomotensis NBRC 100142.</title>
        <authorList>
            <person name="Komaki H."/>
            <person name="Tamura T."/>
        </authorList>
    </citation>
    <scope>NUCLEOTIDE SEQUENCE [LARGE SCALE GENOMIC DNA]</scope>
    <source>
        <strain evidence="2 3">NBRC 100142</strain>
    </source>
</reference>
<name>A0ABQ4CEZ8_9ACTN</name>
<feature type="region of interest" description="Disordered" evidence="1">
    <location>
        <begin position="1"/>
        <end position="30"/>
    </location>
</feature>
<proteinExistence type="predicted"/>
<evidence type="ECO:0000313" key="3">
    <source>
        <dbReference type="Proteomes" id="UP000624325"/>
    </source>
</evidence>
<protein>
    <submittedName>
        <fullName evidence="2">Uncharacterized protein</fullName>
    </submittedName>
</protein>
<evidence type="ECO:0000256" key="1">
    <source>
        <dbReference type="SAM" id="MobiDB-lite"/>
    </source>
</evidence>
<dbReference type="Proteomes" id="UP000624325">
    <property type="component" value="Unassembled WGS sequence"/>
</dbReference>
<organism evidence="2 3">
    <name type="scientific">Asanoa iriomotensis</name>
    <dbReference type="NCBI Taxonomy" id="234613"/>
    <lineage>
        <taxon>Bacteria</taxon>
        <taxon>Bacillati</taxon>
        <taxon>Actinomycetota</taxon>
        <taxon>Actinomycetes</taxon>
        <taxon>Micromonosporales</taxon>
        <taxon>Micromonosporaceae</taxon>
        <taxon>Asanoa</taxon>
    </lineage>
</organism>
<accession>A0ABQ4CEZ8</accession>